<sequence>MDYCRNESITHCTVGVNGRENINLYLSCSSLSNFLTSCKKANYWKDSILSRIWLLNYCGFEKEYLASLRFPPGFIIWSTLPMM</sequence>
<evidence type="ECO:0000313" key="2">
    <source>
        <dbReference type="Proteomes" id="UP000812440"/>
    </source>
</evidence>
<evidence type="ECO:0000313" key="1">
    <source>
        <dbReference type="EMBL" id="KAG8446275.1"/>
    </source>
</evidence>
<gene>
    <name evidence="1" type="ORF">GDO86_013925</name>
</gene>
<proteinExistence type="predicted"/>
<protein>
    <submittedName>
        <fullName evidence="1">Uncharacterized protein</fullName>
    </submittedName>
</protein>
<organism evidence="1 2">
    <name type="scientific">Hymenochirus boettgeri</name>
    <name type="common">Congo dwarf clawed frog</name>
    <dbReference type="NCBI Taxonomy" id="247094"/>
    <lineage>
        <taxon>Eukaryota</taxon>
        <taxon>Metazoa</taxon>
        <taxon>Chordata</taxon>
        <taxon>Craniata</taxon>
        <taxon>Vertebrata</taxon>
        <taxon>Euteleostomi</taxon>
        <taxon>Amphibia</taxon>
        <taxon>Batrachia</taxon>
        <taxon>Anura</taxon>
        <taxon>Pipoidea</taxon>
        <taxon>Pipidae</taxon>
        <taxon>Pipinae</taxon>
        <taxon>Hymenochirus</taxon>
    </lineage>
</organism>
<reference evidence="1" key="1">
    <citation type="thesis" date="2020" institute="ProQuest LLC" country="789 East Eisenhower Parkway, Ann Arbor, MI, USA">
        <title>Comparative Genomics and Chromosome Evolution.</title>
        <authorList>
            <person name="Mudd A.B."/>
        </authorList>
    </citation>
    <scope>NUCLEOTIDE SEQUENCE</scope>
    <source>
        <strain evidence="1">Female2</strain>
        <tissue evidence="1">Blood</tissue>
    </source>
</reference>
<comment type="caution">
    <text evidence="1">The sequence shown here is derived from an EMBL/GenBank/DDBJ whole genome shotgun (WGS) entry which is preliminary data.</text>
</comment>
<accession>A0A8T2JLX6</accession>
<keyword evidence="2" id="KW-1185">Reference proteome</keyword>
<dbReference type="AlphaFoldDB" id="A0A8T2JLX6"/>
<name>A0A8T2JLX6_9PIPI</name>
<dbReference type="EMBL" id="JAACNH010000003">
    <property type="protein sequence ID" value="KAG8446275.1"/>
    <property type="molecule type" value="Genomic_DNA"/>
</dbReference>
<dbReference type="Proteomes" id="UP000812440">
    <property type="component" value="Chromosome 8_10"/>
</dbReference>